<keyword evidence="8" id="KW-0066">ATP synthesis</keyword>
<comment type="subcellular location">
    <subcellularLocation>
        <location evidence="8">Cell inner membrane</location>
        <topology evidence="8">Peripheral membrane protein</topology>
    </subcellularLocation>
    <subcellularLocation>
        <location evidence="2">Endomembrane system</location>
        <topology evidence="2">Peripheral membrane protein</topology>
    </subcellularLocation>
</comment>
<keyword evidence="11" id="KW-1185">Reference proteome</keyword>
<comment type="function">
    <text evidence="1 8">Produces ATP from ADP in the presence of a proton gradient across the membrane.</text>
</comment>
<dbReference type="CDD" id="cd12152">
    <property type="entry name" value="F1-ATPase_delta"/>
    <property type="match status" value="1"/>
</dbReference>
<dbReference type="InterPro" id="IPR024037">
    <property type="entry name" value="Alt_ATP_synth_F1_esu"/>
</dbReference>
<dbReference type="GO" id="GO:0012505">
    <property type="term" value="C:endomembrane system"/>
    <property type="evidence" value="ECO:0007669"/>
    <property type="project" value="UniProtKB-SubCell"/>
</dbReference>
<dbReference type="NCBIfam" id="TIGR03166">
    <property type="entry name" value="alt_F1F0_F1_eps"/>
    <property type="match status" value="1"/>
</dbReference>
<dbReference type="Pfam" id="PF02823">
    <property type="entry name" value="ATP-synt_DE_N"/>
    <property type="match status" value="1"/>
</dbReference>
<evidence type="ECO:0000256" key="6">
    <source>
        <dbReference type="ARBA" id="ARBA00023136"/>
    </source>
</evidence>
<keyword evidence="8" id="KW-0375">Hydrogen ion transport</keyword>
<evidence type="ECO:0000259" key="9">
    <source>
        <dbReference type="Pfam" id="PF02823"/>
    </source>
</evidence>
<evidence type="ECO:0000313" key="11">
    <source>
        <dbReference type="Proteomes" id="UP000000644"/>
    </source>
</evidence>
<proteinExistence type="inferred from homology"/>
<dbReference type="GO" id="GO:0046933">
    <property type="term" value="F:proton-transporting ATP synthase activity, rotational mechanism"/>
    <property type="evidence" value="ECO:0007669"/>
    <property type="project" value="UniProtKB-UniRule"/>
</dbReference>
<keyword evidence="8" id="KW-1003">Cell membrane</keyword>
<sequence length="131" mass="14296">MSMNLKILLPFRIFAEKTAVSRIVAETQAGSFGLLPQRLDCVAALTPGILIYETASDGEVFVAVDSGVLVKSGAEVLVSVRRAMGGANLGELRQAVEQEFLTLDEHEQNVRAVMAKLETGFLRRFATFQHD</sequence>
<evidence type="ECO:0000256" key="4">
    <source>
        <dbReference type="ARBA" id="ARBA00022448"/>
    </source>
</evidence>
<evidence type="ECO:0000256" key="3">
    <source>
        <dbReference type="ARBA" id="ARBA00005712"/>
    </source>
</evidence>
<gene>
    <name evidence="8" type="primary">atpC</name>
    <name evidence="10" type="ordered locus">Pnap_2335</name>
</gene>
<evidence type="ECO:0000256" key="2">
    <source>
        <dbReference type="ARBA" id="ARBA00004184"/>
    </source>
</evidence>
<name>A1VPR4_POLNA</name>
<keyword evidence="5 8" id="KW-0406">Ion transport</keyword>
<organism evidence="10 11">
    <name type="scientific">Polaromonas naphthalenivorans (strain CJ2)</name>
    <dbReference type="NCBI Taxonomy" id="365044"/>
    <lineage>
        <taxon>Bacteria</taxon>
        <taxon>Pseudomonadati</taxon>
        <taxon>Pseudomonadota</taxon>
        <taxon>Betaproteobacteria</taxon>
        <taxon>Burkholderiales</taxon>
        <taxon>Comamonadaceae</taxon>
        <taxon>Polaromonas</taxon>
    </lineage>
</organism>
<reference evidence="11" key="1">
    <citation type="journal article" date="2009" name="Environ. Microbiol.">
        <title>The genome of Polaromonas naphthalenivorans strain CJ2, isolated from coal tar-contaminated sediment, reveals physiological and metabolic versatility and evolution through extensive horizontal gene transfer.</title>
        <authorList>
            <person name="Yagi J.M."/>
            <person name="Sims D."/>
            <person name="Brettin T."/>
            <person name="Bruce D."/>
            <person name="Madsen E.L."/>
        </authorList>
    </citation>
    <scope>NUCLEOTIDE SEQUENCE [LARGE SCALE GENOMIC DNA]</scope>
    <source>
        <strain evidence="11">CJ2</strain>
    </source>
</reference>
<dbReference type="GO" id="GO:0045259">
    <property type="term" value="C:proton-transporting ATP synthase complex"/>
    <property type="evidence" value="ECO:0007669"/>
    <property type="project" value="UniProtKB-KW"/>
</dbReference>
<dbReference type="Gene3D" id="2.60.15.10">
    <property type="entry name" value="F0F1 ATP synthase delta/epsilon subunit, N-terminal"/>
    <property type="match status" value="1"/>
</dbReference>
<dbReference type="KEGG" id="pna:Pnap_2335"/>
<dbReference type="eggNOG" id="COG0355">
    <property type="taxonomic scope" value="Bacteria"/>
</dbReference>
<dbReference type="STRING" id="365044.Pnap_2335"/>
<keyword evidence="6 8" id="KW-0472">Membrane</keyword>
<protein>
    <recommendedName>
        <fullName evidence="8">ATP synthase epsilon chain</fullName>
    </recommendedName>
    <alternativeName>
        <fullName evidence="8">ATP synthase F1 sector epsilon subunit</fullName>
    </alternativeName>
    <alternativeName>
        <fullName evidence="8">F-ATPase epsilon subunit</fullName>
    </alternativeName>
</protein>
<evidence type="ECO:0000256" key="1">
    <source>
        <dbReference type="ARBA" id="ARBA00003543"/>
    </source>
</evidence>
<dbReference type="Proteomes" id="UP000000644">
    <property type="component" value="Chromosome"/>
</dbReference>
<keyword evidence="8" id="KW-0997">Cell inner membrane</keyword>
<comment type="subunit">
    <text evidence="8">F-type ATPases have 2 components, CF(1) - the catalytic core - and CF(0) - the membrane proton channel. CF(1) has five subunits: alpha(3), beta(3), gamma(1), delta(1), epsilon(1). CF(0) has three main subunits: a, b and c.</text>
</comment>
<feature type="domain" description="ATP synthase F1 complex delta/epsilon subunit N-terminal" evidence="9">
    <location>
        <begin position="3"/>
        <end position="83"/>
    </location>
</feature>
<evidence type="ECO:0000256" key="8">
    <source>
        <dbReference type="HAMAP-Rule" id="MF_00530"/>
    </source>
</evidence>
<dbReference type="EMBL" id="CP000529">
    <property type="protein sequence ID" value="ABM37642.1"/>
    <property type="molecule type" value="Genomic_DNA"/>
</dbReference>
<accession>A1VPR4</accession>
<dbReference type="InterPro" id="IPR001469">
    <property type="entry name" value="ATP_synth_F1_dsu/esu"/>
</dbReference>
<dbReference type="GO" id="GO:0005524">
    <property type="term" value="F:ATP binding"/>
    <property type="evidence" value="ECO:0007669"/>
    <property type="project" value="UniProtKB-UniRule"/>
</dbReference>
<keyword evidence="7 8" id="KW-0139">CF(1)</keyword>
<evidence type="ECO:0000256" key="7">
    <source>
        <dbReference type="ARBA" id="ARBA00023196"/>
    </source>
</evidence>
<dbReference type="HOGENOM" id="CLU_149174_0_0_4"/>
<dbReference type="HAMAP" id="MF_00530">
    <property type="entry name" value="ATP_synth_epsil_bac"/>
    <property type="match status" value="1"/>
</dbReference>
<dbReference type="SUPFAM" id="SSF51344">
    <property type="entry name" value="Epsilon subunit of F1F0-ATP synthase N-terminal domain"/>
    <property type="match status" value="1"/>
</dbReference>
<comment type="similarity">
    <text evidence="3 8">Belongs to the ATPase epsilon chain family.</text>
</comment>
<keyword evidence="4 8" id="KW-0813">Transport</keyword>
<dbReference type="AlphaFoldDB" id="A1VPR4"/>
<dbReference type="InterPro" id="IPR036771">
    <property type="entry name" value="ATPsynth_dsu/esu_N"/>
</dbReference>
<dbReference type="NCBIfam" id="NF004871">
    <property type="entry name" value="PRK06228.1"/>
    <property type="match status" value="1"/>
</dbReference>
<dbReference type="InterPro" id="IPR020546">
    <property type="entry name" value="ATP_synth_F1_dsu/esu_N"/>
</dbReference>
<evidence type="ECO:0000313" key="10">
    <source>
        <dbReference type="EMBL" id="ABM37642.1"/>
    </source>
</evidence>
<dbReference type="GO" id="GO:0005886">
    <property type="term" value="C:plasma membrane"/>
    <property type="evidence" value="ECO:0007669"/>
    <property type="project" value="UniProtKB-SubCell"/>
</dbReference>
<evidence type="ECO:0000256" key="5">
    <source>
        <dbReference type="ARBA" id="ARBA00023065"/>
    </source>
</evidence>